<dbReference type="Proteomes" id="UP000317365">
    <property type="component" value="Chromosome"/>
</dbReference>
<keyword evidence="1" id="KW-1133">Transmembrane helix</keyword>
<dbReference type="AlphaFoldDB" id="A0A515ER83"/>
<gene>
    <name evidence="2" type="ORF">EXZ61_13795</name>
</gene>
<keyword evidence="1" id="KW-0812">Transmembrane</keyword>
<evidence type="ECO:0000313" key="2">
    <source>
        <dbReference type="EMBL" id="QDL55150.1"/>
    </source>
</evidence>
<proteinExistence type="predicted"/>
<name>A0A515ER83_9BURK</name>
<feature type="transmembrane region" description="Helical" evidence="1">
    <location>
        <begin position="50"/>
        <end position="71"/>
    </location>
</feature>
<evidence type="ECO:0000256" key="1">
    <source>
        <dbReference type="SAM" id="Phobius"/>
    </source>
</evidence>
<accession>A0A515ER83</accession>
<reference evidence="3" key="2">
    <citation type="journal article" date="2020" name="Int. J. Syst. Evol. Microbiol.">
        <title>Genomic insights into a novel species Rhodoferax aquaticus sp. nov., isolated from freshwater.</title>
        <authorList>
            <person name="Li T."/>
            <person name="Zhuo Y."/>
            <person name="Jin C.Z."/>
            <person name="Wu X."/>
            <person name="Ko S.R."/>
            <person name="Jin F.J."/>
            <person name="Ahn C.Y."/>
            <person name="Oh H.M."/>
            <person name="Lee H.G."/>
            <person name="Jin L."/>
        </authorList>
    </citation>
    <scope>NUCLEOTIDE SEQUENCE [LARGE SCALE GENOMIC DNA]</scope>
    <source>
        <strain evidence="3">Gr-4</strain>
    </source>
</reference>
<dbReference type="KEGG" id="rhg:EXZ61_13795"/>
<keyword evidence="3" id="KW-1185">Reference proteome</keyword>
<evidence type="ECO:0000313" key="3">
    <source>
        <dbReference type="Proteomes" id="UP000317365"/>
    </source>
</evidence>
<reference evidence="3" key="1">
    <citation type="submission" date="2019-02" db="EMBL/GenBank/DDBJ databases">
        <title>Complete genome sequence of Rhodoferax sp. Gr-4.</title>
        <authorList>
            <person name="Jin L."/>
        </authorList>
    </citation>
    <scope>NUCLEOTIDE SEQUENCE [LARGE SCALE GENOMIC DNA]</scope>
    <source>
        <strain evidence="3">Gr-4</strain>
    </source>
</reference>
<dbReference type="EMBL" id="CP036282">
    <property type="protein sequence ID" value="QDL55150.1"/>
    <property type="molecule type" value="Genomic_DNA"/>
</dbReference>
<organism evidence="2 3">
    <name type="scientific">Rhodoferax aquaticus</name>
    <dbReference type="NCBI Taxonomy" id="2527691"/>
    <lineage>
        <taxon>Bacteria</taxon>
        <taxon>Pseudomonadati</taxon>
        <taxon>Pseudomonadota</taxon>
        <taxon>Betaproteobacteria</taxon>
        <taxon>Burkholderiales</taxon>
        <taxon>Comamonadaceae</taxon>
        <taxon>Rhodoferax</taxon>
    </lineage>
</organism>
<dbReference type="RefSeq" id="WP_142812310.1">
    <property type="nucleotide sequence ID" value="NZ_CP036282.1"/>
</dbReference>
<protein>
    <submittedName>
        <fullName evidence="2">Uncharacterized protein</fullName>
    </submittedName>
</protein>
<sequence>MQTPIAFTPLRPQTFRHRPSATPGNFGTEHDETEAAPVLRCSVMAWPASWRVAAVMPALLVLWLGVAWALLEVAPL</sequence>
<keyword evidence="1" id="KW-0472">Membrane</keyword>